<evidence type="ECO:0000313" key="1">
    <source>
        <dbReference type="EMBL" id="OTP17678.1"/>
    </source>
</evidence>
<dbReference type="InterPro" id="IPR012349">
    <property type="entry name" value="Split_barrel_FMN-bd"/>
</dbReference>
<evidence type="ECO:0000313" key="3">
    <source>
        <dbReference type="Proteomes" id="UP000195141"/>
    </source>
</evidence>
<dbReference type="Gene3D" id="2.30.110.10">
    <property type="entry name" value="Electron Transport, Fmn-binding Protein, Chain A"/>
    <property type="match status" value="1"/>
</dbReference>
<dbReference type="PANTHER" id="PTHR34071">
    <property type="entry name" value="5-NITROIMIDAZOLE ANTIBIOTICS RESISTANCE PROTEIN, NIMA-FAMILY-RELATED PROTEIN-RELATED"/>
    <property type="match status" value="1"/>
</dbReference>
<accession>A0A242KA72</accession>
<reference evidence="1" key="1">
    <citation type="submission" date="2017-05" db="EMBL/GenBank/DDBJ databases">
        <title>The Genome Sequence of Enterococcus sp. 9E7_DIV0242.</title>
        <authorList>
            <consortium name="The Broad Institute Genomics Platform"/>
            <consortium name="The Broad Institute Genomic Center for Infectious Diseases"/>
            <person name="Earl A."/>
            <person name="Manson A."/>
            <person name="Schwartman J."/>
            <person name="Gilmore M."/>
            <person name="Abouelleil A."/>
            <person name="Cao P."/>
            <person name="Chapman S."/>
            <person name="Cusick C."/>
            <person name="Shea T."/>
            <person name="Young S."/>
            <person name="Neafsey D."/>
            <person name="Nusbaum C."/>
            <person name="Birren B."/>
        </authorList>
    </citation>
    <scope>NUCLEOTIDE SEQUENCE [LARGE SCALE GENOMIC DNA]</scope>
    <source>
        <strain evidence="1">9E7_DIV0242</strain>
    </source>
</reference>
<keyword evidence="3" id="KW-1185">Reference proteome</keyword>
<dbReference type="Proteomes" id="UP000195141">
    <property type="component" value="Chromosome"/>
</dbReference>
<dbReference type="SUPFAM" id="SSF50475">
    <property type="entry name" value="FMN-binding split barrel"/>
    <property type="match status" value="1"/>
</dbReference>
<reference evidence="2" key="2">
    <citation type="submission" date="2017-05" db="EMBL/GenBank/DDBJ databases">
        <authorList>
            <consortium name="The Broad Institute Genomics Platform"/>
            <consortium name="The Broad Institute Genomic Center for Infectious Diseases"/>
            <person name="Earl A."/>
            <person name="Manson A."/>
            <person name="Schwartman J."/>
            <person name="Gilmore M."/>
            <person name="Abouelleil A."/>
            <person name="Cao P."/>
            <person name="Chapman S."/>
            <person name="Cusick C."/>
            <person name="Shea T."/>
            <person name="Young S."/>
            <person name="Neafsey D."/>
            <person name="Nusbaum C."/>
            <person name="Birren B."/>
        </authorList>
    </citation>
    <scope>NUCLEOTIDE SEQUENCE</scope>
    <source>
        <strain evidence="2">9E7_DIV0242</strain>
    </source>
</reference>
<name>A0A242KA72_9ENTE</name>
<evidence type="ECO:0008006" key="4">
    <source>
        <dbReference type="Google" id="ProtNLM"/>
    </source>
</evidence>
<dbReference type="PANTHER" id="PTHR34071:SF2">
    <property type="entry name" value="FLAVIN-NUCLEOTIDE-BINDING PROTEIN"/>
    <property type="match status" value="1"/>
</dbReference>
<evidence type="ECO:0000313" key="2">
    <source>
        <dbReference type="EMBL" id="WYJ91291.1"/>
    </source>
</evidence>
<organism evidence="1">
    <name type="scientific">Candidatus Enterococcus clewellii</name>
    <dbReference type="NCBI Taxonomy" id="1834193"/>
    <lineage>
        <taxon>Bacteria</taxon>
        <taxon>Bacillati</taxon>
        <taxon>Bacillota</taxon>
        <taxon>Bacilli</taxon>
        <taxon>Lactobacillales</taxon>
        <taxon>Enterococcaceae</taxon>
        <taxon>Enterococcus</taxon>
    </lineage>
</organism>
<dbReference type="RefSeq" id="WP_086348872.1">
    <property type="nucleotide sequence ID" value="NZ_CP147247.1"/>
</dbReference>
<sequence length="163" mass="19012">MRRKEREILELDKIKEIVENCHVVRLAMFDEPYPYVVPVNFGYHWQEENLTLYIHGARQGKKIQLLKNKSKVAVEMDCNHELIEAGTVAEKYSFAYQSLIGFGDAFIIQELEEKKQALQLLMDHEVKHKNYHFPPDKMIAATGIIKVVLASYSCKEHIHPNKM</sequence>
<dbReference type="EMBL" id="NGMM01000002">
    <property type="protein sequence ID" value="OTP17678.1"/>
    <property type="molecule type" value="Genomic_DNA"/>
</dbReference>
<gene>
    <name evidence="1" type="ORF">A5888_001816</name>
    <name evidence="2" type="ORF">A5888_003059</name>
</gene>
<dbReference type="EMBL" id="CP147247">
    <property type="protein sequence ID" value="WYJ91291.1"/>
    <property type="molecule type" value="Genomic_DNA"/>
</dbReference>
<protein>
    <recommendedName>
        <fullName evidence="4">Pyridoxamine 5'-phosphate oxidase family protein</fullName>
    </recommendedName>
</protein>
<dbReference type="InterPro" id="IPR024747">
    <property type="entry name" value="Pyridox_Oxase-rel"/>
</dbReference>
<dbReference type="AlphaFoldDB" id="A0A242KA72"/>
<dbReference type="OrthoDB" id="9794935at2"/>
<reference evidence="2" key="3">
    <citation type="submission" date="2024-03" db="EMBL/GenBank/DDBJ databases">
        <title>The Genome Sequence of Enterococcus sp. DIV0242b.</title>
        <authorList>
            <consortium name="The Broad Institute Genomics Platform"/>
            <consortium name="The Broad Institute Microbial Omics Core"/>
            <consortium name="The Broad Institute Genomic Center for Infectious Diseases"/>
            <person name="Earl A."/>
            <person name="Manson A."/>
            <person name="Gilmore M."/>
            <person name="Schwartman J."/>
            <person name="Shea T."/>
            <person name="Abouelleil A."/>
            <person name="Cao P."/>
            <person name="Chapman S."/>
            <person name="Cusick C."/>
            <person name="Young S."/>
            <person name="Neafsey D."/>
            <person name="Nusbaum C."/>
            <person name="Birren B."/>
        </authorList>
    </citation>
    <scope>NUCLEOTIDE SEQUENCE</scope>
    <source>
        <strain evidence="2">9E7_DIV0242</strain>
    </source>
</reference>
<proteinExistence type="predicted"/>
<dbReference type="Pfam" id="PF12900">
    <property type="entry name" value="Pyridox_ox_2"/>
    <property type="match status" value="1"/>
</dbReference>